<dbReference type="InterPro" id="IPR038717">
    <property type="entry name" value="Tc1-like_DDE_dom"/>
</dbReference>
<dbReference type="VEuPathDB" id="FungiDB:PHYBLDRAFT_58515"/>
<protein>
    <recommendedName>
        <fullName evidence="1">Tc1-like transposase DDE domain-containing protein</fullName>
    </recommendedName>
</protein>
<keyword evidence="3" id="KW-1185">Reference proteome</keyword>
<dbReference type="GeneID" id="29001244"/>
<dbReference type="Gene3D" id="3.30.420.10">
    <property type="entry name" value="Ribonuclease H-like superfamily/Ribonuclease H"/>
    <property type="match status" value="1"/>
</dbReference>
<gene>
    <name evidence="2" type="ORF">PHYBLDRAFT_58515</name>
</gene>
<dbReference type="InParanoid" id="A0A167QC87"/>
<proteinExistence type="predicted"/>
<dbReference type="OrthoDB" id="2201966at2759"/>
<sequence>MIESHKCTACSSKGLLQVGSDLRNIIQDHHQQFIIKAVNENNTITLEELKILLLEEFDNIQSISASTLYNFLNNQLVEKLDNANAGPYHLVINNVRIHYNLSVCNWLQEINKYILKFLPPYSPFLNPIEECFSKLKNLVKKHSLVSKETLCERIQSSSYQIIKQNYES</sequence>
<evidence type="ECO:0000259" key="1">
    <source>
        <dbReference type="Pfam" id="PF13358"/>
    </source>
</evidence>
<reference evidence="3" key="1">
    <citation type="submission" date="2015-06" db="EMBL/GenBank/DDBJ databases">
        <title>Expansion of signal transduction pathways in fungi by whole-genome duplication.</title>
        <authorList>
            <consortium name="DOE Joint Genome Institute"/>
            <person name="Corrochano L.M."/>
            <person name="Kuo A."/>
            <person name="Marcet-Houben M."/>
            <person name="Polaino S."/>
            <person name="Salamov A."/>
            <person name="Villalobos J.M."/>
            <person name="Alvarez M.I."/>
            <person name="Avalos J."/>
            <person name="Benito E.P."/>
            <person name="Benoit I."/>
            <person name="Burger G."/>
            <person name="Camino L.P."/>
            <person name="Canovas D."/>
            <person name="Cerda-Olmedo E."/>
            <person name="Cheng J.-F."/>
            <person name="Dominguez A."/>
            <person name="Elias M."/>
            <person name="Eslava A.P."/>
            <person name="Glaser F."/>
            <person name="Grimwood J."/>
            <person name="Gutierrez G."/>
            <person name="Heitman J."/>
            <person name="Henrissat B."/>
            <person name="Iturriaga E.A."/>
            <person name="Lang B.F."/>
            <person name="Lavin J.L."/>
            <person name="Lee S."/>
            <person name="Li W."/>
            <person name="Lindquist E."/>
            <person name="Lopez-Garcia S."/>
            <person name="Luque E.M."/>
            <person name="Marcos A.T."/>
            <person name="Martin J."/>
            <person name="McCluskey K."/>
            <person name="Medina H.R."/>
            <person name="Miralles-Duran A."/>
            <person name="Miyazaki A."/>
            <person name="Munoz-Torres E."/>
            <person name="Oguiza J.A."/>
            <person name="Ohm R."/>
            <person name="Olmedo M."/>
            <person name="Orejas M."/>
            <person name="Ortiz-Castellanos L."/>
            <person name="Pisabarro A.G."/>
            <person name="Rodriguez-Romero J."/>
            <person name="Ruiz-Herrera J."/>
            <person name="Ruiz-Vazquez R."/>
            <person name="Sanz C."/>
            <person name="Schackwitz W."/>
            <person name="Schmutz J."/>
            <person name="Shahriari M."/>
            <person name="Shelest E."/>
            <person name="Silva-Franco F."/>
            <person name="Soanes D."/>
            <person name="Syed K."/>
            <person name="Tagua V.G."/>
            <person name="Talbot N.J."/>
            <person name="Thon M."/>
            <person name="De vries R.P."/>
            <person name="Wiebenga A."/>
            <person name="Yadav J.S."/>
            <person name="Braun E.L."/>
            <person name="Baker S."/>
            <person name="Garre V."/>
            <person name="Horwitz B."/>
            <person name="Torres-Martinez S."/>
            <person name="Idnurm A."/>
            <person name="Herrera-Estrella A."/>
            <person name="Gabaldon T."/>
            <person name="Grigoriev I.V."/>
        </authorList>
    </citation>
    <scope>NUCLEOTIDE SEQUENCE [LARGE SCALE GENOMIC DNA]</scope>
    <source>
        <strain evidence="3">NRRL 1555(-)</strain>
    </source>
</reference>
<dbReference type="AlphaFoldDB" id="A0A167QC87"/>
<dbReference type="RefSeq" id="XP_018297506.1">
    <property type="nucleotide sequence ID" value="XM_018440338.1"/>
</dbReference>
<dbReference type="Pfam" id="PF13358">
    <property type="entry name" value="DDE_3"/>
    <property type="match status" value="1"/>
</dbReference>
<accession>A0A167QC87</accession>
<dbReference type="GO" id="GO:0003676">
    <property type="term" value="F:nucleic acid binding"/>
    <property type="evidence" value="ECO:0007669"/>
    <property type="project" value="InterPro"/>
</dbReference>
<name>A0A167QC87_PHYB8</name>
<feature type="domain" description="Tc1-like transposase DDE" evidence="1">
    <location>
        <begin position="62"/>
        <end position="150"/>
    </location>
</feature>
<evidence type="ECO:0000313" key="2">
    <source>
        <dbReference type="EMBL" id="OAD79466.1"/>
    </source>
</evidence>
<dbReference type="InterPro" id="IPR036397">
    <property type="entry name" value="RNaseH_sf"/>
</dbReference>
<dbReference type="EMBL" id="KV440972">
    <property type="protein sequence ID" value="OAD79466.1"/>
    <property type="molecule type" value="Genomic_DNA"/>
</dbReference>
<dbReference type="Proteomes" id="UP000077315">
    <property type="component" value="Unassembled WGS sequence"/>
</dbReference>
<evidence type="ECO:0000313" key="3">
    <source>
        <dbReference type="Proteomes" id="UP000077315"/>
    </source>
</evidence>
<organism evidence="2 3">
    <name type="scientific">Phycomyces blakesleeanus (strain ATCC 8743b / DSM 1359 / FGSC 10004 / NBRC 33097 / NRRL 1555)</name>
    <dbReference type="NCBI Taxonomy" id="763407"/>
    <lineage>
        <taxon>Eukaryota</taxon>
        <taxon>Fungi</taxon>
        <taxon>Fungi incertae sedis</taxon>
        <taxon>Mucoromycota</taxon>
        <taxon>Mucoromycotina</taxon>
        <taxon>Mucoromycetes</taxon>
        <taxon>Mucorales</taxon>
        <taxon>Phycomycetaceae</taxon>
        <taxon>Phycomyces</taxon>
    </lineage>
</organism>